<evidence type="ECO:0000313" key="2">
    <source>
        <dbReference type="Proteomes" id="UP000557717"/>
    </source>
</evidence>
<organism evidence="1 2">
    <name type="scientific">Haloferula luteola</name>
    <dbReference type="NCBI Taxonomy" id="595692"/>
    <lineage>
        <taxon>Bacteria</taxon>
        <taxon>Pseudomonadati</taxon>
        <taxon>Verrucomicrobiota</taxon>
        <taxon>Verrucomicrobiia</taxon>
        <taxon>Verrucomicrobiales</taxon>
        <taxon>Verrucomicrobiaceae</taxon>
        <taxon>Haloferula</taxon>
    </lineage>
</organism>
<proteinExistence type="predicted"/>
<name>A0A840V9T8_9BACT</name>
<keyword evidence="2" id="KW-1185">Reference proteome</keyword>
<dbReference type="Proteomes" id="UP000557717">
    <property type="component" value="Unassembled WGS sequence"/>
</dbReference>
<gene>
    <name evidence="1" type="ORF">HNR46_004110</name>
</gene>
<reference evidence="1 2" key="1">
    <citation type="submission" date="2020-08" db="EMBL/GenBank/DDBJ databases">
        <title>Genomic Encyclopedia of Type Strains, Phase IV (KMG-IV): sequencing the most valuable type-strain genomes for metagenomic binning, comparative biology and taxonomic classification.</title>
        <authorList>
            <person name="Goeker M."/>
        </authorList>
    </citation>
    <scope>NUCLEOTIDE SEQUENCE [LARGE SCALE GENOMIC DNA]</scope>
    <source>
        <strain evidence="1 2">YC6886</strain>
    </source>
</reference>
<sequence length="65" mass="7304">MSERILQEQLDPFDEHMVGTYGTRKPVGHRDVCPVSSVAGEHRERETISRATIAANHVRLFIVCG</sequence>
<dbReference type="RefSeq" id="WP_184022303.1">
    <property type="nucleotide sequence ID" value="NZ_JACHFD010000037.1"/>
</dbReference>
<dbReference type="EMBL" id="JACHFD010000037">
    <property type="protein sequence ID" value="MBB5353846.1"/>
    <property type="molecule type" value="Genomic_DNA"/>
</dbReference>
<comment type="caution">
    <text evidence="1">The sequence shown here is derived from an EMBL/GenBank/DDBJ whole genome shotgun (WGS) entry which is preliminary data.</text>
</comment>
<protein>
    <submittedName>
        <fullName evidence="1">Uncharacterized protein</fullName>
    </submittedName>
</protein>
<accession>A0A840V9T8</accession>
<evidence type="ECO:0000313" key="1">
    <source>
        <dbReference type="EMBL" id="MBB5353846.1"/>
    </source>
</evidence>
<dbReference type="AlphaFoldDB" id="A0A840V9T8"/>